<reference evidence="10" key="1">
    <citation type="submission" date="2021-01" db="EMBL/GenBank/DDBJ databases">
        <title>Whole genome shotgun sequence of Virgisporangium aliadipatigenens NBRC 105644.</title>
        <authorList>
            <person name="Komaki H."/>
            <person name="Tamura T."/>
        </authorList>
    </citation>
    <scope>NUCLEOTIDE SEQUENCE</scope>
    <source>
        <strain evidence="10">NBRC 105644</strain>
    </source>
</reference>
<keyword evidence="8" id="KW-0812">Transmembrane</keyword>
<evidence type="ECO:0000256" key="1">
    <source>
        <dbReference type="ARBA" id="ARBA00011073"/>
    </source>
</evidence>
<evidence type="ECO:0000256" key="6">
    <source>
        <dbReference type="RuleBase" id="RU003355"/>
    </source>
</evidence>
<feature type="domain" description="Peptidase S8/S53" evidence="9">
    <location>
        <begin position="58"/>
        <end position="326"/>
    </location>
</feature>
<dbReference type="InterPro" id="IPR036852">
    <property type="entry name" value="Peptidase_S8/S53_dom_sf"/>
</dbReference>
<accession>A0A8J3YW68</accession>
<dbReference type="PANTHER" id="PTHR43806:SF11">
    <property type="entry name" value="CEREVISIN-RELATED"/>
    <property type="match status" value="1"/>
</dbReference>
<dbReference type="InterPro" id="IPR000209">
    <property type="entry name" value="Peptidase_S8/S53_dom"/>
</dbReference>
<feature type="compositionally biased region" description="Low complexity" evidence="7">
    <location>
        <begin position="388"/>
        <end position="408"/>
    </location>
</feature>
<dbReference type="PRINTS" id="PR00723">
    <property type="entry name" value="SUBTILISIN"/>
</dbReference>
<keyword evidence="3 5" id="KW-0378">Hydrolase</keyword>
<keyword evidence="8" id="KW-0472">Membrane</keyword>
<dbReference type="PROSITE" id="PS00138">
    <property type="entry name" value="SUBTILASE_SER"/>
    <property type="match status" value="1"/>
</dbReference>
<sequence>MRYLPTRLWTALRAVLAIAVIVSCTFGVPTIARADWVRDDQWQLGALNAEAAWRHTTGSGVIVAVLDSGVDATHPDLIGQVLPGIDLVKEGGDARTDPVGHGTTVAALIAGERDDAGVVGIAPDAKILPVRVLDEQNRYEDAAVVAHGLRWAVDHGASVVNLSLGGLAESEVLANAVAYAASRDVIVVACTGNVAQTNGPPQVWYPARQPGVLAVTGLRAPPSVTGGTGWADWTNGTNPGPERLWQGSLTGPQTVLSAPAASLLGARPGGYWKVQGTSFASPLVAAAAALVRSRYPNLSAANVINRLISTAVDLGADGRDDRYGFGQIDPLAALTAEVTLVSANPLTGPAGSPATSRGGSAGAPAPPANDPDAGNPAQAGTPADQPAPGQKNPSSSKPGSSSAPAHGAAGTLLSGSSSVPTATLAVVLVLAVAILLLHRRGYARRYLQRGRHSR</sequence>
<evidence type="ECO:0000256" key="3">
    <source>
        <dbReference type="ARBA" id="ARBA00022801"/>
    </source>
</evidence>
<dbReference type="GO" id="GO:0004252">
    <property type="term" value="F:serine-type endopeptidase activity"/>
    <property type="evidence" value="ECO:0007669"/>
    <property type="project" value="UniProtKB-UniRule"/>
</dbReference>
<feature type="region of interest" description="Disordered" evidence="7">
    <location>
        <begin position="346"/>
        <end position="408"/>
    </location>
</feature>
<evidence type="ECO:0000259" key="9">
    <source>
        <dbReference type="Pfam" id="PF00082"/>
    </source>
</evidence>
<dbReference type="AlphaFoldDB" id="A0A8J3YW68"/>
<dbReference type="Pfam" id="PF00082">
    <property type="entry name" value="Peptidase_S8"/>
    <property type="match status" value="1"/>
</dbReference>
<evidence type="ECO:0000256" key="7">
    <source>
        <dbReference type="SAM" id="MobiDB-lite"/>
    </source>
</evidence>
<protein>
    <recommendedName>
        <fullName evidence="9">Peptidase S8/S53 domain-containing protein</fullName>
    </recommendedName>
</protein>
<keyword evidence="8" id="KW-1133">Transmembrane helix</keyword>
<comment type="caution">
    <text evidence="10">The sequence shown here is derived from an EMBL/GenBank/DDBJ whole genome shotgun (WGS) entry which is preliminary data.</text>
</comment>
<dbReference type="InterPro" id="IPR023827">
    <property type="entry name" value="Peptidase_S8_Asp-AS"/>
</dbReference>
<dbReference type="GO" id="GO:0006508">
    <property type="term" value="P:proteolysis"/>
    <property type="evidence" value="ECO:0007669"/>
    <property type="project" value="UniProtKB-KW"/>
</dbReference>
<keyword evidence="2 5" id="KW-0645">Protease</keyword>
<dbReference type="InterPro" id="IPR015500">
    <property type="entry name" value="Peptidase_S8_subtilisin-rel"/>
</dbReference>
<feature type="active site" description="Charge relay system" evidence="5">
    <location>
        <position position="101"/>
    </location>
</feature>
<dbReference type="InterPro" id="IPR050131">
    <property type="entry name" value="Peptidase_S8_subtilisin-like"/>
</dbReference>
<name>A0A8J3YW68_9ACTN</name>
<feature type="active site" description="Charge relay system" evidence="5">
    <location>
        <position position="278"/>
    </location>
</feature>
<gene>
    <name evidence="10" type="ORF">Val02_86830</name>
</gene>
<feature type="transmembrane region" description="Helical" evidence="8">
    <location>
        <begin position="419"/>
        <end position="437"/>
    </location>
</feature>
<feature type="compositionally biased region" description="Low complexity" evidence="7">
    <location>
        <begin position="348"/>
        <end position="358"/>
    </location>
</feature>
<keyword evidence="11" id="KW-1185">Reference proteome</keyword>
<evidence type="ECO:0000313" key="11">
    <source>
        <dbReference type="Proteomes" id="UP000619260"/>
    </source>
</evidence>
<dbReference type="EMBL" id="BOPF01000055">
    <property type="protein sequence ID" value="GIJ51797.1"/>
    <property type="molecule type" value="Genomic_DNA"/>
</dbReference>
<dbReference type="Gene3D" id="3.40.50.200">
    <property type="entry name" value="Peptidase S8/S53 domain"/>
    <property type="match status" value="1"/>
</dbReference>
<proteinExistence type="inferred from homology"/>
<dbReference type="PANTHER" id="PTHR43806">
    <property type="entry name" value="PEPTIDASE S8"/>
    <property type="match status" value="1"/>
</dbReference>
<evidence type="ECO:0000256" key="4">
    <source>
        <dbReference type="ARBA" id="ARBA00022825"/>
    </source>
</evidence>
<dbReference type="Proteomes" id="UP000619260">
    <property type="component" value="Unassembled WGS sequence"/>
</dbReference>
<organism evidence="10 11">
    <name type="scientific">Virgisporangium aliadipatigenens</name>
    <dbReference type="NCBI Taxonomy" id="741659"/>
    <lineage>
        <taxon>Bacteria</taxon>
        <taxon>Bacillati</taxon>
        <taxon>Actinomycetota</taxon>
        <taxon>Actinomycetes</taxon>
        <taxon>Micromonosporales</taxon>
        <taxon>Micromonosporaceae</taxon>
        <taxon>Virgisporangium</taxon>
    </lineage>
</organism>
<comment type="similarity">
    <text evidence="1 5 6">Belongs to the peptidase S8 family.</text>
</comment>
<dbReference type="InterPro" id="IPR023828">
    <property type="entry name" value="Peptidase_S8_Ser-AS"/>
</dbReference>
<dbReference type="PROSITE" id="PS51892">
    <property type="entry name" value="SUBTILASE"/>
    <property type="match status" value="1"/>
</dbReference>
<dbReference type="PROSITE" id="PS00136">
    <property type="entry name" value="SUBTILASE_ASP"/>
    <property type="match status" value="1"/>
</dbReference>
<keyword evidence="4 5" id="KW-0720">Serine protease</keyword>
<feature type="active site" description="Charge relay system" evidence="5">
    <location>
        <position position="67"/>
    </location>
</feature>
<dbReference type="PROSITE" id="PS51257">
    <property type="entry name" value="PROKAR_LIPOPROTEIN"/>
    <property type="match status" value="1"/>
</dbReference>
<evidence type="ECO:0000256" key="8">
    <source>
        <dbReference type="SAM" id="Phobius"/>
    </source>
</evidence>
<dbReference type="SUPFAM" id="SSF52743">
    <property type="entry name" value="Subtilisin-like"/>
    <property type="match status" value="1"/>
</dbReference>
<evidence type="ECO:0000256" key="2">
    <source>
        <dbReference type="ARBA" id="ARBA00022670"/>
    </source>
</evidence>
<evidence type="ECO:0000256" key="5">
    <source>
        <dbReference type="PROSITE-ProRule" id="PRU01240"/>
    </source>
</evidence>
<evidence type="ECO:0000313" key="10">
    <source>
        <dbReference type="EMBL" id="GIJ51797.1"/>
    </source>
</evidence>